<dbReference type="AlphaFoldDB" id="W5LX05"/>
<dbReference type="Ensembl" id="ENSLOCT00000000665.1">
    <property type="protein sequence ID" value="ENSLOCP00000000662.1"/>
    <property type="gene ID" value="ENSLOCG00000000603.1"/>
</dbReference>
<dbReference type="InterPro" id="IPR013783">
    <property type="entry name" value="Ig-like_fold"/>
</dbReference>
<dbReference type="Bgee" id="ENSLOCG00000000603">
    <property type="expression patterns" value="Expressed in testis and 4 other cell types or tissues"/>
</dbReference>
<dbReference type="SMART" id="SM00060">
    <property type="entry name" value="FN3"/>
    <property type="match status" value="7"/>
</dbReference>
<sequence>MVWNEILRSLWSRQRLWNNACNSVLRPTGGETQRLSFPTSTNRYEITGLQPGTEYVITLYTLYEGREVATPASTSLTVDQPVGSVSNLRVLETLGRTVRLGWTGVAGATEYLIRIINTEDGKERSLSIPGDQTTLDLEDLQEGVSYRISLTALVGSREGTPVTVTIRAEVQSVGDVQVQDLGGGRVRLTWTRVSRATGYRVTVLNTQDGTEQSELLGDRTSIDLSDLASGVTYTITVTPLVGSQEGSPVSVSIRTEEVVSEPIITNLRILERGSDRIRISWTGIAQATGYRVTWRSGDGRELSQTLPRNASSYEIVGLRENEGYRVGVAVLVGGVEGNPTTVSTRTEQSVGGVTDLRVTDTSSNQVRIAWSRAAGATGYRVTWRQGSAQAQSRLLPGDSSSFTMEGLVADESLVIAVYTLIGQRESSAVTLSSRTAPELVGRVSGLRVLDTGNRRIRIAWTPLPRATEYKISWRRDDGEESSRRVGSDVTSFTVDGLQEDSAYRVSVSALIGSREGSPASLNARTEPVRTLTKLSTLDASSSSIRIAWTPVARATGYRITWRKRDGVDISRVVTADTTTFSIENLQEDTPYSIRVAAVFGNRDGTAATISGRTAKEQDTVGTVTRLQVLESRANVARVTWVGVQGATSYRIVWQRTDGGPESSRVVPGDVTAVDLEGLDEGSNYEVRVTALVQNREGPPVTISVTTRESEPPPAGGVGLHLCAC</sequence>
<dbReference type="InParanoid" id="W5LX05"/>
<evidence type="ECO:0000259" key="2">
    <source>
        <dbReference type="PROSITE" id="PS50853"/>
    </source>
</evidence>
<dbReference type="HOGENOM" id="CLU_383384_0_0_1"/>
<reference evidence="3" key="2">
    <citation type="submission" date="2025-08" db="UniProtKB">
        <authorList>
            <consortium name="Ensembl"/>
        </authorList>
    </citation>
    <scope>IDENTIFICATION</scope>
</reference>
<keyword evidence="1" id="KW-0677">Repeat</keyword>
<feature type="domain" description="Fibronectin type-III" evidence="2">
    <location>
        <begin position="622"/>
        <end position="712"/>
    </location>
</feature>
<dbReference type="PANTHER" id="PTHR46708">
    <property type="entry name" value="TENASCIN"/>
    <property type="match status" value="1"/>
</dbReference>
<feature type="domain" description="Fibronectin type-III" evidence="2">
    <location>
        <begin position="527"/>
        <end position="617"/>
    </location>
</feature>
<dbReference type="STRING" id="7918.ENSLOCP00000000662"/>
<feature type="domain" description="Fibronectin type-III" evidence="2">
    <location>
        <begin position="352"/>
        <end position="439"/>
    </location>
</feature>
<dbReference type="GO" id="GO:0007160">
    <property type="term" value="P:cell-matrix adhesion"/>
    <property type="evidence" value="ECO:0000318"/>
    <property type="project" value="GO_Central"/>
</dbReference>
<reference evidence="3" key="3">
    <citation type="submission" date="2025-09" db="UniProtKB">
        <authorList>
            <consortium name="Ensembl"/>
        </authorList>
    </citation>
    <scope>IDENTIFICATION</scope>
</reference>
<dbReference type="InterPro" id="IPR050991">
    <property type="entry name" value="ECM_Regulatory_Proteins"/>
</dbReference>
<organism evidence="3 4">
    <name type="scientific">Lepisosteus oculatus</name>
    <name type="common">Spotted gar</name>
    <dbReference type="NCBI Taxonomy" id="7918"/>
    <lineage>
        <taxon>Eukaryota</taxon>
        <taxon>Metazoa</taxon>
        <taxon>Chordata</taxon>
        <taxon>Craniata</taxon>
        <taxon>Vertebrata</taxon>
        <taxon>Euteleostomi</taxon>
        <taxon>Actinopterygii</taxon>
        <taxon>Neopterygii</taxon>
        <taxon>Holostei</taxon>
        <taxon>Semionotiformes</taxon>
        <taxon>Lepisosteidae</taxon>
        <taxon>Lepisosteus</taxon>
    </lineage>
</organism>
<reference evidence="4" key="1">
    <citation type="submission" date="2011-12" db="EMBL/GenBank/DDBJ databases">
        <title>The Draft Genome of Lepisosteus oculatus.</title>
        <authorList>
            <consortium name="The Broad Institute Genome Assembly &amp; Analysis Group"/>
            <consortium name="Computational R&amp;D Group"/>
            <consortium name="and Sequencing Platform"/>
            <person name="Di Palma F."/>
            <person name="Alfoldi J."/>
            <person name="Johnson J."/>
            <person name="Berlin A."/>
            <person name="Gnerre S."/>
            <person name="Jaffe D."/>
            <person name="MacCallum I."/>
            <person name="Young S."/>
            <person name="Walker B.J."/>
            <person name="Lander E.S."/>
            <person name="Lindblad-Toh K."/>
        </authorList>
    </citation>
    <scope>NUCLEOTIDE SEQUENCE [LARGE SCALE GENOMIC DNA]</scope>
</reference>
<dbReference type="GO" id="GO:0005178">
    <property type="term" value="F:integrin binding"/>
    <property type="evidence" value="ECO:0000318"/>
    <property type="project" value="GO_Central"/>
</dbReference>
<dbReference type="GO" id="GO:0007399">
    <property type="term" value="P:nervous system development"/>
    <property type="evidence" value="ECO:0000318"/>
    <property type="project" value="GO_Central"/>
</dbReference>
<evidence type="ECO:0000313" key="4">
    <source>
        <dbReference type="Proteomes" id="UP000018468"/>
    </source>
</evidence>
<dbReference type="Gene3D" id="2.60.40.10">
    <property type="entry name" value="Immunoglobulins"/>
    <property type="match status" value="8"/>
</dbReference>
<dbReference type="eggNOG" id="KOG3544">
    <property type="taxonomic scope" value="Eukaryota"/>
</dbReference>
<dbReference type="SUPFAM" id="SSF49265">
    <property type="entry name" value="Fibronectin type III"/>
    <property type="match status" value="5"/>
</dbReference>
<dbReference type="Proteomes" id="UP000018468">
    <property type="component" value="Unassembled WGS sequence"/>
</dbReference>
<accession>W5LX05</accession>
<feature type="domain" description="Fibronectin type-III" evidence="2">
    <location>
        <begin position="263"/>
        <end position="350"/>
    </location>
</feature>
<dbReference type="GO" id="GO:0007507">
    <property type="term" value="P:heart development"/>
    <property type="evidence" value="ECO:0000318"/>
    <property type="project" value="GO_Central"/>
</dbReference>
<protein>
    <recommendedName>
        <fullName evidence="2">Fibronectin type-III domain-containing protein</fullName>
    </recommendedName>
</protein>
<dbReference type="PANTHER" id="PTHR46708:SF7">
    <property type="entry name" value="FIBRONECTIN TYPE-III DOMAIN-CONTAINING PROTEIN"/>
    <property type="match status" value="1"/>
</dbReference>
<dbReference type="InterPro" id="IPR003961">
    <property type="entry name" value="FN3_dom"/>
</dbReference>
<dbReference type="OMA" id="IYQRICK"/>
<feature type="domain" description="Fibronectin type-III" evidence="2">
    <location>
        <begin position="442"/>
        <end position="526"/>
    </location>
</feature>
<dbReference type="GeneTree" id="ENSGT00940000155126"/>
<name>W5LX05_LEPOC</name>
<proteinExistence type="predicted"/>
<feature type="domain" description="Fibronectin type-III" evidence="2">
    <location>
        <begin position="1"/>
        <end position="83"/>
    </location>
</feature>
<dbReference type="GO" id="GO:0043394">
    <property type="term" value="F:proteoglycan binding"/>
    <property type="evidence" value="ECO:0000318"/>
    <property type="project" value="GO_Central"/>
</dbReference>
<dbReference type="GO" id="GO:0007044">
    <property type="term" value="P:cell-substrate junction assembly"/>
    <property type="evidence" value="ECO:0000318"/>
    <property type="project" value="GO_Central"/>
</dbReference>
<evidence type="ECO:0000256" key="1">
    <source>
        <dbReference type="ARBA" id="ARBA00022737"/>
    </source>
</evidence>
<dbReference type="InterPro" id="IPR036116">
    <property type="entry name" value="FN3_sf"/>
</dbReference>
<dbReference type="PROSITE" id="PS50853">
    <property type="entry name" value="FN3"/>
    <property type="match status" value="8"/>
</dbReference>
<dbReference type="Pfam" id="PF00041">
    <property type="entry name" value="fn3"/>
    <property type="match status" value="6"/>
</dbReference>
<keyword evidence="4" id="KW-1185">Reference proteome</keyword>
<dbReference type="CDD" id="cd00063">
    <property type="entry name" value="FN3"/>
    <property type="match status" value="7"/>
</dbReference>
<evidence type="ECO:0000313" key="3">
    <source>
        <dbReference type="Ensembl" id="ENSLOCP00000000662.1"/>
    </source>
</evidence>
<feature type="domain" description="Fibronectin type-III" evidence="2">
    <location>
        <begin position="84"/>
        <end position="169"/>
    </location>
</feature>
<feature type="domain" description="Fibronectin type-III" evidence="2">
    <location>
        <begin position="172"/>
        <end position="262"/>
    </location>
</feature>